<keyword evidence="4" id="KW-1185">Reference proteome</keyword>
<dbReference type="Pfam" id="PF00024">
    <property type="entry name" value="PAN_1"/>
    <property type="match status" value="3"/>
</dbReference>
<name>A0A2A2K984_9BILA</name>
<dbReference type="AlphaFoldDB" id="A0A2A2K984"/>
<dbReference type="EMBL" id="LIAE01009275">
    <property type="protein sequence ID" value="PAV70462.1"/>
    <property type="molecule type" value="Genomic_DNA"/>
</dbReference>
<feature type="domain" description="Apple" evidence="2">
    <location>
        <begin position="350"/>
        <end position="429"/>
    </location>
</feature>
<dbReference type="GO" id="GO:0009653">
    <property type="term" value="P:anatomical structure morphogenesis"/>
    <property type="evidence" value="ECO:0007669"/>
    <property type="project" value="TreeGrafter"/>
</dbReference>
<reference evidence="3 4" key="1">
    <citation type="journal article" date="2017" name="Curr. Biol.">
        <title>Genome architecture and evolution of a unichromosomal asexual nematode.</title>
        <authorList>
            <person name="Fradin H."/>
            <person name="Zegar C."/>
            <person name="Gutwein M."/>
            <person name="Lucas J."/>
            <person name="Kovtun M."/>
            <person name="Corcoran D."/>
            <person name="Baugh L.R."/>
            <person name="Kiontke K."/>
            <person name="Gunsalus K."/>
            <person name="Fitch D.H."/>
            <person name="Piano F."/>
        </authorList>
    </citation>
    <scope>NUCLEOTIDE SEQUENCE [LARGE SCALE GENOMIC DNA]</scope>
    <source>
        <strain evidence="3">PF1309</strain>
    </source>
</reference>
<dbReference type="Gene3D" id="3.50.4.10">
    <property type="entry name" value="Hepatocyte Growth Factor"/>
    <property type="match status" value="3"/>
</dbReference>
<dbReference type="SMART" id="SM00473">
    <property type="entry name" value="PAN_AP"/>
    <property type="match status" value="3"/>
</dbReference>
<dbReference type="PANTHER" id="PTHR47327">
    <property type="entry name" value="FI18240P1-RELATED"/>
    <property type="match status" value="1"/>
</dbReference>
<dbReference type="OrthoDB" id="5850959at2759"/>
<sequence length="486" mass="54534">MHNMVGIRIWIERFALLLILPTSILGIAIDGPAKCFQIQPHKAISNGSSLAELYRVSAGDCLNYCIAKAARVGETCASVVYHKEFATCQLYSHIQGKNGWVMVPAEGHDLYVRSSWNGVCKDKFEPRDGFATNAKIFGSTGLQRVIPIPLLPSMDSLSRTTTEPPNKPKNYRNFGHIDEKTFMLPNSPSQFGPQFNSNRINHDTEDMDSFAKPQAYNPSMDKSFMKLRNNSKGQEYPEATIAFVNPTHSSKCEKKEKISYFVIFAHRLVSNLEPHFIRGIDQSSCIMYCSQNINALGEQTPCHSANYNPTDEICTIYGEQNRQLQQAAKLTKDEKMIFVDKFCMTTRKDCSQETPYMVHLHKQIHRSIIKSIPGVNSIVACLATCVDNPECRAVTYKLGLCVLHSASPSIDKSLLVEGSEHTLVVENGCQLTAASVPSLLSDSLTNDTPWDEWSPCQFGTKQRRLRVRHKQNPNTNDQDVQIEECD</sequence>
<organism evidence="3 4">
    <name type="scientific">Diploscapter pachys</name>
    <dbReference type="NCBI Taxonomy" id="2018661"/>
    <lineage>
        <taxon>Eukaryota</taxon>
        <taxon>Metazoa</taxon>
        <taxon>Ecdysozoa</taxon>
        <taxon>Nematoda</taxon>
        <taxon>Chromadorea</taxon>
        <taxon>Rhabditida</taxon>
        <taxon>Rhabditina</taxon>
        <taxon>Rhabditomorpha</taxon>
        <taxon>Rhabditoidea</taxon>
        <taxon>Rhabditidae</taxon>
        <taxon>Diploscapter</taxon>
    </lineage>
</organism>
<gene>
    <name evidence="3" type="ORF">WR25_19386</name>
</gene>
<dbReference type="Proteomes" id="UP000218231">
    <property type="component" value="Unassembled WGS sequence"/>
</dbReference>
<keyword evidence="1" id="KW-0732">Signal</keyword>
<evidence type="ECO:0000313" key="4">
    <source>
        <dbReference type="Proteomes" id="UP000218231"/>
    </source>
</evidence>
<dbReference type="PANTHER" id="PTHR47327:SF1">
    <property type="entry name" value="RE15579P"/>
    <property type="match status" value="1"/>
</dbReference>
<feature type="domain" description="Apple" evidence="2">
    <location>
        <begin position="252"/>
        <end position="343"/>
    </location>
</feature>
<feature type="domain" description="Apple" evidence="2">
    <location>
        <begin position="35"/>
        <end position="115"/>
    </location>
</feature>
<comment type="caution">
    <text evidence="3">The sequence shown here is derived from an EMBL/GenBank/DDBJ whole genome shotgun (WGS) entry which is preliminary data.</text>
</comment>
<proteinExistence type="predicted"/>
<dbReference type="InterPro" id="IPR003609">
    <property type="entry name" value="Pan_app"/>
</dbReference>
<evidence type="ECO:0000259" key="2">
    <source>
        <dbReference type="PROSITE" id="PS50948"/>
    </source>
</evidence>
<dbReference type="PROSITE" id="PS50948">
    <property type="entry name" value="PAN"/>
    <property type="match status" value="3"/>
</dbReference>
<feature type="signal peptide" evidence="1">
    <location>
        <begin position="1"/>
        <end position="26"/>
    </location>
</feature>
<accession>A0A2A2K984</accession>
<feature type="chain" id="PRO_5013036546" description="Apple domain-containing protein" evidence="1">
    <location>
        <begin position="27"/>
        <end position="486"/>
    </location>
</feature>
<evidence type="ECO:0000256" key="1">
    <source>
        <dbReference type="SAM" id="SignalP"/>
    </source>
</evidence>
<dbReference type="InterPro" id="IPR052774">
    <property type="entry name" value="Celegans_DevNeuronal_Protein"/>
</dbReference>
<evidence type="ECO:0000313" key="3">
    <source>
        <dbReference type="EMBL" id="PAV70462.1"/>
    </source>
</evidence>
<dbReference type="SUPFAM" id="SSF57414">
    <property type="entry name" value="Hairpin loop containing domain-like"/>
    <property type="match status" value="2"/>
</dbReference>
<dbReference type="STRING" id="2018661.A0A2A2K984"/>
<protein>
    <recommendedName>
        <fullName evidence="2">Apple domain-containing protein</fullName>
    </recommendedName>
</protein>